<name>A0ABW5MG07_9SPHI</name>
<dbReference type="PANTHER" id="PTHR34220">
    <property type="entry name" value="SENSOR HISTIDINE KINASE YPDA"/>
    <property type="match status" value="1"/>
</dbReference>
<feature type="transmembrane region" description="Helical" evidence="1">
    <location>
        <begin position="288"/>
        <end position="306"/>
    </location>
</feature>
<evidence type="ECO:0000313" key="3">
    <source>
        <dbReference type="EMBL" id="MFD2581400.1"/>
    </source>
</evidence>
<dbReference type="Gene3D" id="3.30.565.10">
    <property type="entry name" value="Histidine kinase-like ATPase, C-terminal domain"/>
    <property type="match status" value="1"/>
</dbReference>
<keyword evidence="3" id="KW-0418">Kinase</keyword>
<dbReference type="InterPro" id="IPR010559">
    <property type="entry name" value="Sig_transdc_His_kin_internal"/>
</dbReference>
<feature type="transmembrane region" description="Helical" evidence="1">
    <location>
        <begin position="55"/>
        <end position="78"/>
    </location>
</feature>
<evidence type="ECO:0000256" key="1">
    <source>
        <dbReference type="SAM" id="Phobius"/>
    </source>
</evidence>
<dbReference type="Proteomes" id="UP001597461">
    <property type="component" value="Unassembled WGS sequence"/>
</dbReference>
<dbReference type="EMBL" id="JBHULL010000003">
    <property type="protein sequence ID" value="MFD2581400.1"/>
    <property type="molecule type" value="Genomic_DNA"/>
</dbReference>
<feature type="transmembrane region" description="Helical" evidence="1">
    <location>
        <begin position="244"/>
        <end position="268"/>
    </location>
</feature>
<evidence type="ECO:0000259" key="2">
    <source>
        <dbReference type="Pfam" id="PF06580"/>
    </source>
</evidence>
<proteinExistence type="predicted"/>
<protein>
    <submittedName>
        <fullName evidence="3">Sensor histidine kinase</fullName>
        <ecNumber evidence="3">2.7.13.3</ecNumber>
    </submittedName>
</protein>
<dbReference type="InterPro" id="IPR036890">
    <property type="entry name" value="HATPase_C_sf"/>
</dbReference>
<feature type="transmembrane region" description="Helical" evidence="1">
    <location>
        <begin position="30"/>
        <end position="49"/>
    </location>
</feature>
<dbReference type="InterPro" id="IPR050640">
    <property type="entry name" value="Bact_2-comp_sensor_kinase"/>
</dbReference>
<keyword evidence="1" id="KW-0812">Transmembrane</keyword>
<feature type="transmembrane region" description="Helical" evidence="1">
    <location>
        <begin position="90"/>
        <end position="113"/>
    </location>
</feature>
<dbReference type="EC" id="2.7.13.3" evidence="3"/>
<dbReference type="Pfam" id="PF06580">
    <property type="entry name" value="His_kinase"/>
    <property type="match status" value="1"/>
</dbReference>
<dbReference type="RefSeq" id="WP_379074616.1">
    <property type="nucleotide sequence ID" value="NZ_JBHULL010000003.1"/>
</dbReference>
<keyword evidence="4" id="KW-1185">Reference proteome</keyword>
<dbReference type="GO" id="GO:0004673">
    <property type="term" value="F:protein histidine kinase activity"/>
    <property type="evidence" value="ECO:0007669"/>
    <property type="project" value="UniProtKB-EC"/>
</dbReference>
<accession>A0ABW5MG07</accession>
<keyword evidence="1" id="KW-0472">Membrane</keyword>
<gene>
    <name evidence="3" type="ORF">ACFSR6_02790</name>
</gene>
<feature type="transmembrane region" description="Helical" evidence="1">
    <location>
        <begin position="119"/>
        <end position="138"/>
    </location>
</feature>
<sequence>MFLKNANNGKIKQKMLNTKNLNFGYRYQDFFINVGLVLWIAILNTHSLSSNIWSTYVSCILALGFCLLPVLIFTFTKLQLKSSSSKKQYVIYWCIVYLVLLPFFTFIASSFSIGKLKDSAFISTALAAIALELILIANRYYQKKVQHIRWIKKIGLENAVLITIILLAVTISVMAVSSLENPIYQRKGFRLVGFEFDAKMLIHNFGTFLSFFSQFLIMYLCGYLLFFINSRFLVSRILKEKGLLIYLLTLSATVAILYPLLAQVLISLPINTVFGRDIFVANPFELENAFGAFAIMLISLPVVLALQWGKQNNRILALEKEKSQNELDLLKQQLNPHFFFNTLNNLYALSLQKSEKTPESILQLSELMRYTIYKGQEKMVKLSQELDYIEGYIQLQQIRLHKTLHFEFDKQIDNDQIDIAPLLLIVFIENAFKHGIEPAEDAATLKISIISNDNSLSFTCENSFDPEEIQEIRGIGIDNLKKRLELIYPNRYTLHISSIGPIFKAKLNIRIA</sequence>
<feature type="domain" description="Signal transduction histidine kinase internal region" evidence="2">
    <location>
        <begin position="326"/>
        <end position="403"/>
    </location>
</feature>
<reference evidence="4" key="1">
    <citation type="journal article" date="2019" name="Int. J. Syst. Evol. Microbiol.">
        <title>The Global Catalogue of Microorganisms (GCM) 10K type strain sequencing project: providing services to taxonomists for standard genome sequencing and annotation.</title>
        <authorList>
            <consortium name="The Broad Institute Genomics Platform"/>
            <consortium name="The Broad Institute Genome Sequencing Center for Infectious Disease"/>
            <person name="Wu L."/>
            <person name="Ma J."/>
        </authorList>
    </citation>
    <scope>NUCLEOTIDE SEQUENCE [LARGE SCALE GENOMIC DNA]</scope>
    <source>
        <strain evidence="4">KCTC 42866</strain>
    </source>
</reference>
<feature type="transmembrane region" description="Helical" evidence="1">
    <location>
        <begin position="208"/>
        <end position="232"/>
    </location>
</feature>
<evidence type="ECO:0000313" key="4">
    <source>
        <dbReference type="Proteomes" id="UP001597461"/>
    </source>
</evidence>
<keyword evidence="3" id="KW-0808">Transferase</keyword>
<feature type="transmembrane region" description="Helical" evidence="1">
    <location>
        <begin position="159"/>
        <end position="179"/>
    </location>
</feature>
<keyword evidence="1" id="KW-1133">Transmembrane helix</keyword>
<comment type="caution">
    <text evidence="3">The sequence shown here is derived from an EMBL/GenBank/DDBJ whole genome shotgun (WGS) entry which is preliminary data.</text>
</comment>
<dbReference type="PANTHER" id="PTHR34220:SF7">
    <property type="entry name" value="SENSOR HISTIDINE KINASE YPDA"/>
    <property type="match status" value="1"/>
</dbReference>
<organism evidence="3 4">
    <name type="scientific">Pedobacter vanadiisoli</name>
    <dbReference type="NCBI Taxonomy" id="1761975"/>
    <lineage>
        <taxon>Bacteria</taxon>
        <taxon>Pseudomonadati</taxon>
        <taxon>Bacteroidota</taxon>
        <taxon>Sphingobacteriia</taxon>
        <taxon>Sphingobacteriales</taxon>
        <taxon>Sphingobacteriaceae</taxon>
        <taxon>Pedobacter</taxon>
    </lineage>
</organism>